<name>A0A7J7JQK3_BUGNE</name>
<feature type="compositionally biased region" description="Polar residues" evidence="1">
    <location>
        <begin position="30"/>
        <end position="42"/>
    </location>
</feature>
<reference evidence="2" key="1">
    <citation type="submission" date="2020-06" db="EMBL/GenBank/DDBJ databases">
        <title>Draft genome of Bugula neritina, a colonial animal packing powerful symbionts and potential medicines.</title>
        <authorList>
            <person name="Rayko M."/>
        </authorList>
    </citation>
    <scope>NUCLEOTIDE SEQUENCE [LARGE SCALE GENOMIC DNA]</scope>
    <source>
        <strain evidence="2">Kwan_BN1</strain>
    </source>
</reference>
<evidence type="ECO:0000313" key="2">
    <source>
        <dbReference type="EMBL" id="KAF6028642.1"/>
    </source>
</evidence>
<gene>
    <name evidence="2" type="ORF">EB796_013055</name>
</gene>
<feature type="region of interest" description="Disordered" evidence="1">
    <location>
        <begin position="29"/>
        <end position="81"/>
    </location>
</feature>
<dbReference type="AlphaFoldDB" id="A0A7J7JQK3"/>
<protein>
    <submittedName>
        <fullName evidence="2">Uncharacterized protein</fullName>
    </submittedName>
</protein>
<dbReference type="EMBL" id="VXIV02001929">
    <property type="protein sequence ID" value="KAF6028642.1"/>
    <property type="molecule type" value="Genomic_DNA"/>
</dbReference>
<proteinExistence type="predicted"/>
<feature type="compositionally biased region" description="Basic and acidic residues" evidence="1">
    <location>
        <begin position="43"/>
        <end position="54"/>
    </location>
</feature>
<sequence length="81" mass="8793">MLNIIDGTINVLLVTFCYKKQGVNHPLQKSIITNAEHPSQLANHEHESTGDKEPTPSPQPESGELAGEMFDGQPNEPEGKG</sequence>
<comment type="caution">
    <text evidence="2">The sequence shown here is derived from an EMBL/GenBank/DDBJ whole genome shotgun (WGS) entry which is preliminary data.</text>
</comment>
<keyword evidence="3" id="KW-1185">Reference proteome</keyword>
<dbReference type="Proteomes" id="UP000593567">
    <property type="component" value="Unassembled WGS sequence"/>
</dbReference>
<organism evidence="2 3">
    <name type="scientific">Bugula neritina</name>
    <name type="common">Brown bryozoan</name>
    <name type="synonym">Sertularia neritina</name>
    <dbReference type="NCBI Taxonomy" id="10212"/>
    <lineage>
        <taxon>Eukaryota</taxon>
        <taxon>Metazoa</taxon>
        <taxon>Spiralia</taxon>
        <taxon>Lophotrochozoa</taxon>
        <taxon>Bryozoa</taxon>
        <taxon>Gymnolaemata</taxon>
        <taxon>Cheilostomatida</taxon>
        <taxon>Flustrina</taxon>
        <taxon>Buguloidea</taxon>
        <taxon>Bugulidae</taxon>
        <taxon>Bugula</taxon>
    </lineage>
</organism>
<evidence type="ECO:0000256" key="1">
    <source>
        <dbReference type="SAM" id="MobiDB-lite"/>
    </source>
</evidence>
<evidence type="ECO:0000313" key="3">
    <source>
        <dbReference type="Proteomes" id="UP000593567"/>
    </source>
</evidence>
<accession>A0A7J7JQK3</accession>